<reference evidence="4" key="1">
    <citation type="submission" date="2016-10" db="EMBL/GenBank/DDBJ databases">
        <authorList>
            <person name="Varghese N."/>
            <person name="Submissions S."/>
        </authorList>
    </citation>
    <scope>NUCLEOTIDE SEQUENCE [LARGE SCALE GENOMIC DNA]</scope>
    <source>
        <strain evidence="4">DSM 100420</strain>
    </source>
</reference>
<dbReference type="Gene3D" id="3.30.429.10">
    <property type="entry name" value="Macrophage Migration Inhibitory Factor"/>
    <property type="match status" value="1"/>
</dbReference>
<accession>A0A1H3QYT1</accession>
<dbReference type="EMBL" id="FNPX01000007">
    <property type="protein sequence ID" value="SDZ18251.1"/>
    <property type="molecule type" value="Genomic_DNA"/>
</dbReference>
<dbReference type="AlphaFoldDB" id="A0A1H3QYT1"/>
<keyword evidence="1" id="KW-0413">Isomerase</keyword>
<evidence type="ECO:0000256" key="1">
    <source>
        <dbReference type="ARBA" id="ARBA00023235"/>
    </source>
</evidence>
<gene>
    <name evidence="3" type="ORF">SAMN05444004_10768</name>
</gene>
<dbReference type="Proteomes" id="UP000198914">
    <property type="component" value="Unassembled WGS sequence"/>
</dbReference>
<dbReference type="InterPro" id="IPR014347">
    <property type="entry name" value="Tautomerase/MIF_sf"/>
</dbReference>
<dbReference type="GO" id="GO:0016853">
    <property type="term" value="F:isomerase activity"/>
    <property type="evidence" value="ECO:0007669"/>
    <property type="project" value="UniProtKB-KW"/>
</dbReference>
<dbReference type="OrthoDB" id="8098375at2"/>
<dbReference type="SUPFAM" id="SSF55331">
    <property type="entry name" value="Tautomerase/MIF"/>
    <property type="match status" value="1"/>
</dbReference>
<proteinExistence type="predicted"/>
<evidence type="ECO:0000313" key="4">
    <source>
        <dbReference type="Proteomes" id="UP000198914"/>
    </source>
</evidence>
<protein>
    <submittedName>
        <fullName evidence="3">4-oxalocrotonate tautomerase</fullName>
    </submittedName>
</protein>
<dbReference type="InterPro" id="IPR004370">
    <property type="entry name" value="4-OT-like_dom"/>
</dbReference>
<dbReference type="STRING" id="1244108.SAMN05444004_10768"/>
<sequence>MPSIDIQLLEGVFSDAEKAEIIRRVTDVLGAVGGEAIRDGTSVRVHEVRSGCYGYAGKALTTQDALAMRARG</sequence>
<name>A0A1H3QYT1_9RHOB</name>
<feature type="domain" description="4-oxalocrotonate tautomerase-like" evidence="2">
    <location>
        <begin position="2"/>
        <end position="62"/>
    </location>
</feature>
<evidence type="ECO:0000259" key="2">
    <source>
        <dbReference type="Pfam" id="PF01361"/>
    </source>
</evidence>
<dbReference type="RefSeq" id="WP_092645426.1">
    <property type="nucleotide sequence ID" value="NZ_FNPX01000007.1"/>
</dbReference>
<keyword evidence="4" id="KW-1185">Reference proteome</keyword>
<evidence type="ECO:0000313" key="3">
    <source>
        <dbReference type="EMBL" id="SDZ18251.1"/>
    </source>
</evidence>
<dbReference type="Pfam" id="PF01361">
    <property type="entry name" value="Tautomerase"/>
    <property type="match status" value="1"/>
</dbReference>
<organism evidence="3 4">
    <name type="scientific">Jannaschia faecimaris</name>
    <dbReference type="NCBI Taxonomy" id="1244108"/>
    <lineage>
        <taxon>Bacteria</taxon>
        <taxon>Pseudomonadati</taxon>
        <taxon>Pseudomonadota</taxon>
        <taxon>Alphaproteobacteria</taxon>
        <taxon>Rhodobacterales</taxon>
        <taxon>Roseobacteraceae</taxon>
        <taxon>Jannaschia</taxon>
    </lineage>
</organism>